<comment type="caution">
    <text evidence="9">The sequence shown here is derived from an EMBL/GenBank/DDBJ whole genome shotgun (WGS) entry which is preliminary data.</text>
</comment>
<keyword evidence="10" id="KW-1185">Reference proteome</keyword>
<comment type="subcellular location">
    <subcellularLocation>
        <location evidence="1">Endomembrane system</location>
        <topology evidence="1">Multi-pass membrane protein</topology>
    </subcellularLocation>
</comment>
<evidence type="ECO:0000313" key="10">
    <source>
        <dbReference type="Proteomes" id="UP001595906"/>
    </source>
</evidence>
<keyword evidence="5" id="KW-0443">Lipid metabolism</keyword>
<organism evidence="9 10">
    <name type="scientific">Parasediminibacterium paludis</name>
    <dbReference type="NCBI Taxonomy" id="908966"/>
    <lineage>
        <taxon>Bacteria</taxon>
        <taxon>Pseudomonadati</taxon>
        <taxon>Bacteroidota</taxon>
        <taxon>Chitinophagia</taxon>
        <taxon>Chitinophagales</taxon>
        <taxon>Chitinophagaceae</taxon>
        <taxon>Parasediminibacterium</taxon>
    </lineage>
</organism>
<protein>
    <submittedName>
        <fullName evidence="9">Sterol desaturase family protein</fullName>
        <ecNumber evidence="9">1.-.-.-</ecNumber>
    </submittedName>
</protein>
<evidence type="ECO:0000256" key="5">
    <source>
        <dbReference type="ARBA" id="ARBA00023098"/>
    </source>
</evidence>
<dbReference type="PANTHER" id="PTHR21624:SF1">
    <property type="entry name" value="ALKYLGLYCEROL MONOOXYGENASE"/>
    <property type="match status" value="1"/>
</dbReference>
<dbReference type="GO" id="GO:0016491">
    <property type="term" value="F:oxidoreductase activity"/>
    <property type="evidence" value="ECO:0007669"/>
    <property type="project" value="UniProtKB-KW"/>
</dbReference>
<keyword evidence="4 9" id="KW-0560">Oxidoreductase</keyword>
<feature type="domain" description="Fatty acid hydroxylase" evidence="8">
    <location>
        <begin position="79"/>
        <end position="213"/>
    </location>
</feature>
<accession>A0ABV8PZN7</accession>
<evidence type="ECO:0000256" key="2">
    <source>
        <dbReference type="ARBA" id="ARBA00022692"/>
    </source>
</evidence>
<evidence type="ECO:0000256" key="6">
    <source>
        <dbReference type="ARBA" id="ARBA00023136"/>
    </source>
</evidence>
<dbReference type="RefSeq" id="WP_379015704.1">
    <property type="nucleotide sequence ID" value="NZ_JBHSDC010000029.1"/>
</dbReference>
<gene>
    <name evidence="9" type="ORF">ACFOW1_16140</name>
</gene>
<dbReference type="PANTHER" id="PTHR21624">
    <property type="entry name" value="STEROL DESATURASE-RELATED PROTEIN"/>
    <property type="match status" value="1"/>
</dbReference>
<feature type="transmembrane region" description="Helical" evidence="7">
    <location>
        <begin position="139"/>
        <end position="163"/>
    </location>
</feature>
<dbReference type="EC" id="1.-.-.-" evidence="9"/>
<dbReference type="EMBL" id="JBHSDC010000029">
    <property type="protein sequence ID" value="MFC4233432.1"/>
    <property type="molecule type" value="Genomic_DNA"/>
</dbReference>
<name>A0ABV8PZN7_9BACT</name>
<evidence type="ECO:0000256" key="4">
    <source>
        <dbReference type="ARBA" id="ARBA00023002"/>
    </source>
</evidence>
<reference evidence="10" key="1">
    <citation type="journal article" date="2019" name="Int. J. Syst. Evol. Microbiol.">
        <title>The Global Catalogue of Microorganisms (GCM) 10K type strain sequencing project: providing services to taxonomists for standard genome sequencing and annotation.</title>
        <authorList>
            <consortium name="The Broad Institute Genomics Platform"/>
            <consortium name="The Broad Institute Genome Sequencing Center for Infectious Disease"/>
            <person name="Wu L."/>
            <person name="Ma J."/>
        </authorList>
    </citation>
    <scope>NUCLEOTIDE SEQUENCE [LARGE SCALE GENOMIC DNA]</scope>
    <source>
        <strain evidence="10">CECT 8010</strain>
    </source>
</reference>
<sequence>MQLQYILLIIGLYVVFGLLEKRYAAEKGHTLSDKLTNIFYGVLLLSSGILIVGFLYSIIPLKARHLPRNGTLFSIWIAIVYFLASDFLFYWYHRAQHYFKYFWVIHELHHSDRAVNVTTSMRTYWLERPLQTFLIIVPIYYIVGIDSLAVKLYFSISTLWLFFTHANLKLRLGILTPIIAGPQIHRIHHSNLPEHQGKNLAQFFPFFDILFGTYYHPAYNEFPTTGLTENDTHNSFVDVLLKPFKTWLHVPFGSNK</sequence>
<evidence type="ECO:0000256" key="3">
    <source>
        <dbReference type="ARBA" id="ARBA00022989"/>
    </source>
</evidence>
<evidence type="ECO:0000313" key="9">
    <source>
        <dbReference type="EMBL" id="MFC4233432.1"/>
    </source>
</evidence>
<dbReference type="InterPro" id="IPR051689">
    <property type="entry name" value="Sterol_desaturase/TMEM195"/>
</dbReference>
<feature type="transmembrane region" description="Helical" evidence="7">
    <location>
        <begin position="40"/>
        <end position="59"/>
    </location>
</feature>
<dbReference type="Proteomes" id="UP001595906">
    <property type="component" value="Unassembled WGS sequence"/>
</dbReference>
<evidence type="ECO:0000259" key="8">
    <source>
        <dbReference type="Pfam" id="PF04116"/>
    </source>
</evidence>
<evidence type="ECO:0000256" key="1">
    <source>
        <dbReference type="ARBA" id="ARBA00004127"/>
    </source>
</evidence>
<evidence type="ECO:0000256" key="7">
    <source>
        <dbReference type="SAM" id="Phobius"/>
    </source>
</evidence>
<feature type="transmembrane region" description="Helical" evidence="7">
    <location>
        <begin position="71"/>
        <end position="92"/>
    </location>
</feature>
<keyword evidence="6 7" id="KW-0472">Membrane</keyword>
<dbReference type="InterPro" id="IPR006694">
    <property type="entry name" value="Fatty_acid_hydroxylase"/>
</dbReference>
<keyword evidence="3 7" id="KW-1133">Transmembrane helix</keyword>
<dbReference type="Pfam" id="PF04116">
    <property type="entry name" value="FA_hydroxylase"/>
    <property type="match status" value="1"/>
</dbReference>
<proteinExistence type="predicted"/>
<keyword evidence="2 7" id="KW-0812">Transmembrane</keyword>